<dbReference type="Proteomes" id="UP001063698">
    <property type="component" value="Chromosome"/>
</dbReference>
<accession>A0A977KCP8</accession>
<reference evidence="1" key="1">
    <citation type="submission" date="2013-11" db="EMBL/GenBank/DDBJ databases">
        <title>Comparative genomics of Ignicoccus.</title>
        <authorList>
            <person name="Podar M."/>
        </authorList>
    </citation>
    <scope>NUCLEOTIDE SEQUENCE</scope>
    <source>
        <strain evidence="1">DSM 13166</strain>
    </source>
</reference>
<organism evidence="1 2">
    <name type="scientific">Ignicoccus pacificus DSM 13166</name>
    <dbReference type="NCBI Taxonomy" id="940294"/>
    <lineage>
        <taxon>Archaea</taxon>
        <taxon>Thermoproteota</taxon>
        <taxon>Thermoprotei</taxon>
        <taxon>Desulfurococcales</taxon>
        <taxon>Desulfurococcaceae</taxon>
        <taxon>Ignicoccus</taxon>
    </lineage>
</organism>
<keyword evidence="2" id="KW-1185">Reference proteome</keyword>
<sequence>MNKKVMSELLDKVLRIYDDLFMEIVYRAHHNSFKVSYADIFYDDFVNYIVAACGLKRRIFWRYLPKESTLRYMYERRKGFFKNLGKRSTFEDNKRDLDFWLSQLSFWYGTVKAFANVWATVVLDKEDIPQEVDWEEAIVLYIISDFKESAKNSNYCVVRKRWVEKYKYYLDLEQVIL</sequence>
<name>A0A977KCP8_9CREN</name>
<protein>
    <submittedName>
        <fullName evidence="1">Uncharacterized protein</fullName>
    </submittedName>
</protein>
<gene>
    <name evidence="1" type="ORF">IPA_08450</name>
</gene>
<dbReference type="EMBL" id="CP006868">
    <property type="protein sequence ID" value="UXD22813.1"/>
    <property type="molecule type" value="Genomic_DNA"/>
</dbReference>
<evidence type="ECO:0000313" key="1">
    <source>
        <dbReference type="EMBL" id="UXD22813.1"/>
    </source>
</evidence>
<dbReference type="KEGG" id="ipc:IPA_08450"/>
<evidence type="ECO:0000313" key="2">
    <source>
        <dbReference type="Proteomes" id="UP001063698"/>
    </source>
</evidence>
<dbReference type="AlphaFoldDB" id="A0A977KCP8"/>
<proteinExistence type="predicted"/>